<keyword evidence="3" id="KW-1185">Reference proteome</keyword>
<name>A0A7J8BLC0_MOLMO</name>
<feature type="region of interest" description="Disordered" evidence="1">
    <location>
        <begin position="115"/>
        <end position="139"/>
    </location>
</feature>
<feature type="region of interest" description="Disordered" evidence="1">
    <location>
        <begin position="33"/>
        <end position="75"/>
    </location>
</feature>
<comment type="caution">
    <text evidence="2">The sequence shown here is derived from an EMBL/GenBank/DDBJ whole genome shotgun (WGS) entry which is preliminary data.</text>
</comment>
<accession>A0A7J8BLC0</accession>
<protein>
    <submittedName>
        <fullName evidence="2">Uncharacterized protein</fullName>
    </submittedName>
</protein>
<organism evidence="2 3">
    <name type="scientific">Molossus molossus</name>
    <name type="common">Pallas' mastiff bat</name>
    <name type="synonym">Vespertilio molossus</name>
    <dbReference type="NCBI Taxonomy" id="27622"/>
    <lineage>
        <taxon>Eukaryota</taxon>
        <taxon>Metazoa</taxon>
        <taxon>Chordata</taxon>
        <taxon>Craniata</taxon>
        <taxon>Vertebrata</taxon>
        <taxon>Euteleostomi</taxon>
        <taxon>Mammalia</taxon>
        <taxon>Eutheria</taxon>
        <taxon>Laurasiatheria</taxon>
        <taxon>Chiroptera</taxon>
        <taxon>Yangochiroptera</taxon>
        <taxon>Molossidae</taxon>
        <taxon>Molossus</taxon>
    </lineage>
</organism>
<sequence>METGVRIMRADGSVTTENISLSWAGGNASLKVVQDSRSVGRTRHRRRRAGGHSEKQLQHPQPLSSPQVSLGFQDQPGGSCLQAMLRGAAEDFQAVPKYMGPSHRLPGSPSLWLVLPSRHPPPQELSPLLSQPPEHGLLK</sequence>
<gene>
    <name evidence="2" type="ORF">HJG59_010171</name>
</gene>
<dbReference type="AlphaFoldDB" id="A0A7J8BLC0"/>
<feature type="compositionally biased region" description="Basic residues" evidence="1">
    <location>
        <begin position="40"/>
        <end position="50"/>
    </location>
</feature>
<dbReference type="InParanoid" id="A0A7J8BLC0"/>
<evidence type="ECO:0000313" key="3">
    <source>
        <dbReference type="Proteomes" id="UP000550707"/>
    </source>
</evidence>
<dbReference type="Proteomes" id="UP000550707">
    <property type="component" value="Unassembled WGS sequence"/>
</dbReference>
<proteinExistence type="predicted"/>
<feature type="compositionally biased region" description="Low complexity" evidence="1">
    <location>
        <begin position="125"/>
        <end position="139"/>
    </location>
</feature>
<evidence type="ECO:0000313" key="2">
    <source>
        <dbReference type="EMBL" id="KAF6399299.1"/>
    </source>
</evidence>
<feature type="compositionally biased region" description="Low complexity" evidence="1">
    <location>
        <begin position="58"/>
        <end position="70"/>
    </location>
</feature>
<evidence type="ECO:0000256" key="1">
    <source>
        <dbReference type="SAM" id="MobiDB-lite"/>
    </source>
</evidence>
<dbReference type="EMBL" id="JACASF010000024">
    <property type="protein sequence ID" value="KAF6399299.1"/>
    <property type="molecule type" value="Genomic_DNA"/>
</dbReference>
<reference evidence="2 3" key="1">
    <citation type="journal article" date="2020" name="Nature">
        <title>Six reference-quality genomes reveal evolution of bat adaptations.</title>
        <authorList>
            <person name="Jebb D."/>
            <person name="Huang Z."/>
            <person name="Pippel M."/>
            <person name="Hughes G.M."/>
            <person name="Lavrichenko K."/>
            <person name="Devanna P."/>
            <person name="Winkler S."/>
            <person name="Jermiin L.S."/>
            <person name="Skirmuntt E.C."/>
            <person name="Katzourakis A."/>
            <person name="Burkitt-Gray L."/>
            <person name="Ray D.A."/>
            <person name="Sullivan K.A.M."/>
            <person name="Roscito J.G."/>
            <person name="Kirilenko B.M."/>
            <person name="Davalos L.M."/>
            <person name="Corthals A.P."/>
            <person name="Power M.L."/>
            <person name="Jones G."/>
            <person name="Ransome R.D."/>
            <person name="Dechmann D.K.N."/>
            <person name="Locatelli A.G."/>
            <person name="Puechmaille S.J."/>
            <person name="Fedrigo O."/>
            <person name="Jarvis E.D."/>
            <person name="Hiller M."/>
            <person name="Vernes S.C."/>
            <person name="Myers E.W."/>
            <person name="Teeling E.C."/>
        </authorList>
    </citation>
    <scope>NUCLEOTIDE SEQUENCE [LARGE SCALE GENOMIC DNA]</scope>
    <source>
        <strain evidence="2">MMolMol1</strain>
        <tissue evidence="2">Muscle</tissue>
    </source>
</reference>